<keyword evidence="7" id="KW-1185">Reference proteome</keyword>
<evidence type="ECO:0000313" key="7">
    <source>
        <dbReference type="Proteomes" id="UP000515123"/>
    </source>
</evidence>
<feature type="transmembrane region" description="Helical" evidence="6">
    <location>
        <begin position="148"/>
        <end position="169"/>
    </location>
</feature>
<comment type="subcellular location">
    <subcellularLocation>
        <location evidence="1">Membrane</location>
    </subcellularLocation>
</comment>
<dbReference type="GO" id="GO:0009706">
    <property type="term" value="C:chloroplast inner membrane"/>
    <property type="evidence" value="ECO:0007669"/>
    <property type="project" value="TreeGrafter"/>
</dbReference>
<dbReference type="InterPro" id="IPR005349">
    <property type="entry name" value="TMEM14"/>
</dbReference>
<feature type="transmembrane region" description="Helical" evidence="6">
    <location>
        <begin position="121"/>
        <end position="142"/>
    </location>
</feature>
<evidence type="ECO:0000256" key="5">
    <source>
        <dbReference type="ARBA" id="ARBA00023136"/>
    </source>
</evidence>
<keyword evidence="5 6" id="KW-0472">Membrane</keyword>
<evidence type="ECO:0000256" key="1">
    <source>
        <dbReference type="ARBA" id="ARBA00004370"/>
    </source>
</evidence>
<reference evidence="7" key="1">
    <citation type="journal article" date="2015" name="Nat. Genet.">
        <title>The pineapple genome and the evolution of CAM photosynthesis.</title>
        <authorList>
            <person name="Ming R."/>
            <person name="VanBuren R."/>
            <person name="Wai C.M."/>
            <person name="Tang H."/>
            <person name="Schatz M.C."/>
            <person name="Bowers J.E."/>
            <person name="Lyons E."/>
            <person name="Wang M.L."/>
            <person name="Chen J."/>
            <person name="Biggers E."/>
            <person name="Zhang J."/>
            <person name="Huang L."/>
            <person name="Zhang L."/>
            <person name="Miao W."/>
            <person name="Zhang J."/>
            <person name="Ye Z."/>
            <person name="Miao C."/>
            <person name="Lin Z."/>
            <person name="Wang H."/>
            <person name="Zhou H."/>
            <person name="Yim W.C."/>
            <person name="Priest H.D."/>
            <person name="Zheng C."/>
            <person name="Woodhouse M."/>
            <person name="Edger P.P."/>
            <person name="Guyot R."/>
            <person name="Guo H.B."/>
            <person name="Guo H."/>
            <person name="Zheng G."/>
            <person name="Singh R."/>
            <person name="Sharma A."/>
            <person name="Min X."/>
            <person name="Zheng Y."/>
            <person name="Lee H."/>
            <person name="Gurtowski J."/>
            <person name="Sedlazeck F.J."/>
            <person name="Harkess A."/>
            <person name="McKain M.R."/>
            <person name="Liao Z."/>
            <person name="Fang J."/>
            <person name="Liu J."/>
            <person name="Zhang X."/>
            <person name="Zhang Q."/>
            <person name="Hu W."/>
            <person name="Qin Y."/>
            <person name="Wang K."/>
            <person name="Chen L.Y."/>
            <person name="Shirley N."/>
            <person name="Lin Y.R."/>
            <person name="Liu L.Y."/>
            <person name="Hernandez A.G."/>
            <person name="Wright C.L."/>
            <person name="Bulone V."/>
            <person name="Tuskan G.A."/>
            <person name="Heath K."/>
            <person name="Zee F."/>
            <person name="Moore P.H."/>
            <person name="Sunkar R."/>
            <person name="Leebens-Mack J.H."/>
            <person name="Mockler T."/>
            <person name="Bennetzen J.L."/>
            <person name="Freeling M."/>
            <person name="Sankoff D."/>
            <person name="Paterson A.H."/>
            <person name="Zhu X."/>
            <person name="Yang X."/>
            <person name="Smith J.A."/>
            <person name="Cushman J.C."/>
            <person name="Paull R.E."/>
            <person name="Yu Q."/>
        </authorList>
    </citation>
    <scope>NUCLEOTIDE SEQUENCE [LARGE SCALE GENOMIC DNA]</scope>
    <source>
        <strain evidence="7">cv. F153</strain>
    </source>
</reference>
<feature type="transmembrane region" description="Helical" evidence="6">
    <location>
        <begin position="176"/>
        <end position="194"/>
    </location>
</feature>
<accession>A0A6P5GGT7</accession>
<dbReference type="PANTHER" id="PTHR12668:SF48">
    <property type="entry name" value="PROTEIN FATTY ACID EXPORT 1, CHLOROPLASTIC"/>
    <property type="match status" value="1"/>
</dbReference>
<organism evidence="7 8">
    <name type="scientific">Ananas comosus</name>
    <name type="common">Pineapple</name>
    <name type="synonym">Ananas ananas</name>
    <dbReference type="NCBI Taxonomy" id="4615"/>
    <lineage>
        <taxon>Eukaryota</taxon>
        <taxon>Viridiplantae</taxon>
        <taxon>Streptophyta</taxon>
        <taxon>Embryophyta</taxon>
        <taxon>Tracheophyta</taxon>
        <taxon>Spermatophyta</taxon>
        <taxon>Magnoliopsida</taxon>
        <taxon>Liliopsida</taxon>
        <taxon>Poales</taxon>
        <taxon>Bromeliaceae</taxon>
        <taxon>Bromelioideae</taxon>
        <taxon>Ananas</taxon>
    </lineage>
</organism>
<keyword evidence="4 6" id="KW-1133">Transmembrane helix</keyword>
<dbReference type="PANTHER" id="PTHR12668">
    <property type="entry name" value="TRANSMEMBRANE PROTEIN 14, 15"/>
    <property type="match status" value="1"/>
</dbReference>
<evidence type="ECO:0000256" key="3">
    <source>
        <dbReference type="ARBA" id="ARBA00022692"/>
    </source>
</evidence>
<evidence type="ECO:0000256" key="4">
    <source>
        <dbReference type="ARBA" id="ARBA00022989"/>
    </source>
</evidence>
<dbReference type="InterPro" id="IPR044890">
    <property type="entry name" value="TMEM14_sf"/>
</dbReference>
<dbReference type="GeneID" id="109723174"/>
<evidence type="ECO:0000313" key="8">
    <source>
        <dbReference type="RefSeq" id="XP_020107042.1"/>
    </source>
</evidence>
<dbReference type="GO" id="GO:0015245">
    <property type="term" value="F:fatty acid transmembrane transporter activity"/>
    <property type="evidence" value="ECO:0007669"/>
    <property type="project" value="TreeGrafter"/>
</dbReference>
<dbReference type="AlphaFoldDB" id="A0A6P5GGT7"/>
<name>A0A6P5GGT7_ANACO</name>
<protein>
    <submittedName>
        <fullName evidence="8">Protein FATTY ACID EXPORT 1, chloroplastic-like</fullName>
    </submittedName>
</protein>
<dbReference type="RefSeq" id="XP_020107042.1">
    <property type="nucleotide sequence ID" value="XM_020251453.1"/>
</dbReference>
<keyword evidence="3 6" id="KW-0812">Transmembrane</keyword>
<feature type="transmembrane region" description="Helical" evidence="6">
    <location>
        <begin position="206"/>
        <end position="227"/>
    </location>
</feature>
<dbReference type="Pfam" id="PF03647">
    <property type="entry name" value="Tmemb_14"/>
    <property type="match status" value="1"/>
</dbReference>
<gene>
    <name evidence="8" type="primary">LOC109723174</name>
</gene>
<sequence>MAMAAAQLYASVAAPRRSFVPSNGLGLSLSTPRVLRYLPMGIERTFKNPSHGAPKLSVSMCIRENSTKSPGFEANTAVTYNEDQTHESPKTNFTAEPVDETMTMDKAVAPPPKRSAKIHDFCLGIPFGGFLFSMGLIGYLLWRSPVSLVLGVAPGFTIFLLGVLSLKVWRSGISSVPFILGQAALSSILTWQYSKAYNMTKKILPWGFYAFLSGAMLCFYTYVMLAGGNPPPKKQKLAAASPS</sequence>
<reference evidence="8" key="2">
    <citation type="submission" date="2025-08" db="UniProtKB">
        <authorList>
            <consortium name="RefSeq"/>
        </authorList>
    </citation>
    <scope>IDENTIFICATION</scope>
    <source>
        <tissue evidence="8">Leaf</tissue>
    </source>
</reference>
<dbReference type="OrthoDB" id="643381at2759"/>
<dbReference type="Gene3D" id="1.10.10.1740">
    <property type="entry name" value="Transmembrane protein 14-like"/>
    <property type="match status" value="1"/>
</dbReference>
<evidence type="ECO:0000256" key="2">
    <source>
        <dbReference type="ARBA" id="ARBA00007590"/>
    </source>
</evidence>
<dbReference type="Gramene" id="Aco000848.1.mrna1">
    <property type="protein sequence ID" value="Aco000848.1.mrna1"/>
    <property type="gene ID" value="Aco000848.1.path1"/>
</dbReference>
<proteinExistence type="inferred from homology"/>
<comment type="similarity">
    <text evidence="2">Belongs to the TMEM14 family.</text>
</comment>
<evidence type="ECO:0000256" key="6">
    <source>
        <dbReference type="SAM" id="Phobius"/>
    </source>
</evidence>
<dbReference type="Proteomes" id="UP000515123">
    <property type="component" value="Linkage group 2"/>
</dbReference>